<keyword evidence="5 8" id="KW-0812">Transmembrane</keyword>
<evidence type="ECO:0000259" key="9">
    <source>
        <dbReference type="Pfam" id="PF00482"/>
    </source>
</evidence>
<sequence>MEFAYQARDNQGNFRTGTVEAVSEGTAFDVLRAHGLIVIKILPAGKVDILERIKIFDRVPMKEVVLFSRQLATLIDAKVPIVQSLHVLETQVSSSKLKSVLADIAQHVESGESLSSATARYPQIFSNLYVNLLRAGELSGTMDESLGYLANQLEKDYDLRSKVIGSLSYPAFIVAALIIVGFLMFIYVLPPLVAILQDSKVELPFTTKILIATTNFFQNFWWLAIIIIVSSISGFTFYIKTTGGRYVIDALKIRVPVIGKLFQKIYMARFARNLSTLIFGGIPIVQALDSVSDIVGNAVYKEIILDASIQVRNGKSIASALTQRPEFPVIVAQMTQIGESTGRLQEILEKLAVFYEKEVDSVLKVLTTLLEPVIMMFLGLAVAVMVAGILLPIYNLAGAT</sequence>
<gene>
    <name evidence="10" type="ORF">A2660_00840</name>
</gene>
<protein>
    <recommendedName>
        <fullName evidence="9">Type II secretion system protein GspF domain-containing protein</fullName>
    </recommendedName>
</protein>
<keyword evidence="3" id="KW-1003">Cell membrane</keyword>
<feature type="transmembrane region" description="Helical" evidence="8">
    <location>
        <begin position="169"/>
        <end position="189"/>
    </location>
</feature>
<comment type="caution">
    <text evidence="10">The sequence shown here is derived from an EMBL/GenBank/DDBJ whole genome shotgun (WGS) entry which is preliminary data.</text>
</comment>
<dbReference type="AlphaFoldDB" id="A0A1F5NSI6"/>
<keyword evidence="6 8" id="KW-1133">Transmembrane helix</keyword>
<feature type="transmembrane region" description="Helical" evidence="8">
    <location>
        <begin position="220"/>
        <end position="239"/>
    </location>
</feature>
<keyword evidence="4" id="KW-0997">Cell inner membrane</keyword>
<dbReference type="InterPro" id="IPR042094">
    <property type="entry name" value="T2SS_GspF_sf"/>
</dbReference>
<evidence type="ECO:0000256" key="1">
    <source>
        <dbReference type="ARBA" id="ARBA00004429"/>
    </source>
</evidence>
<feature type="domain" description="Type II secretion system protein GspF" evidence="9">
    <location>
        <begin position="67"/>
        <end position="190"/>
    </location>
</feature>
<dbReference type="Pfam" id="PF00482">
    <property type="entry name" value="T2SSF"/>
    <property type="match status" value="2"/>
</dbReference>
<dbReference type="Proteomes" id="UP000176233">
    <property type="component" value="Unassembled WGS sequence"/>
</dbReference>
<evidence type="ECO:0000256" key="4">
    <source>
        <dbReference type="ARBA" id="ARBA00022519"/>
    </source>
</evidence>
<proteinExistence type="inferred from homology"/>
<evidence type="ECO:0000256" key="6">
    <source>
        <dbReference type="ARBA" id="ARBA00022989"/>
    </source>
</evidence>
<comment type="similarity">
    <text evidence="2">Belongs to the GSP F family.</text>
</comment>
<evidence type="ECO:0000313" key="11">
    <source>
        <dbReference type="Proteomes" id="UP000176233"/>
    </source>
</evidence>
<dbReference type="PANTHER" id="PTHR30012">
    <property type="entry name" value="GENERAL SECRETION PATHWAY PROTEIN"/>
    <property type="match status" value="1"/>
</dbReference>
<dbReference type="InterPro" id="IPR018076">
    <property type="entry name" value="T2SS_GspF_dom"/>
</dbReference>
<evidence type="ECO:0000256" key="8">
    <source>
        <dbReference type="SAM" id="Phobius"/>
    </source>
</evidence>
<comment type="subcellular location">
    <subcellularLocation>
        <location evidence="1">Cell inner membrane</location>
        <topology evidence="1">Multi-pass membrane protein</topology>
    </subcellularLocation>
</comment>
<feature type="domain" description="Type II secretion system protein GspF" evidence="9">
    <location>
        <begin position="270"/>
        <end position="392"/>
    </location>
</feature>
<evidence type="ECO:0000256" key="7">
    <source>
        <dbReference type="ARBA" id="ARBA00023136"/>
    </source>
</evidence>
<evidence type="ECO:0000256" key="5">
    <source>
        <dbReference type="ARBA" id="ARBA00022692"/>
    </source>
</evidence>
<dbReference type="Gene3D" id="1.20.81.30">
    <property type="entry name" value="Type II secretion system (T2SS), domain F"/>
    <property type="match status" value="2"/>
</dbReference>
<evidence type="ECO:0000256" key="2">
    <source>
        <dbReference type="ARBA" id="ARBA00005745"/>
    </source>
</evidence>
<dbReference type="PRINTS" id="PR00812">
    <property type="entry name" value="BCTERIALGSPF"/>
</dbReference>
<dbReference type="InterPro" id="IPR003004">
    <property type="entry name" value="GspF/PilC"/>
</dbReference>
<organism evidence="10 11">
    <name type="scientific">Candidatus Doudnabacteria bacterium RIFCSPHIGHO2_01_FULL_45_18</name>
    <dbReference type="NCBI Taxonomy" id="1817823"/>
    <lineage>
        <taxon>Bacteria</taxon>
        <taxon>Candidatus Doudnaibacteriota</taxon>
    </lineage>
</organism>
<dbReference type="GO" id="GO:0015628">
    <property type="term" value="P:protein secretion by the type II secretion system"/>
    <property type="evidence" value="ECO:0007669"/>
    <property type="project" value="TreeGrafter"/>
</dbReference>
<dbReference type="EMBL" id="MFEJ01000003">
    <property type="protein sequence ID" value="OGE80641.1"/>
    <property type="molecule type" value="Genomic_DNA"/>
</dbReference>
<reference evidence="10 11" key="1">
    <citation type="journal article" date="2016" name="Nat. Commun.">
        <title>Thousands of microbial genomes shed light on interconnected biogeochemical processes in an aquifer system.</title>
        <authorList>
            <person name="Anantharaman K."/>
            <person name="Brown C.T."/>
            <person name="Hug L.A."/>
            <person name="Sharon I."/>
            <person name="Castelle C.J."/>
            <person name="Probst A.J."/>
            <person name="Thomas B.C."/>
            <person name="Singh A."/>
            <person name="Wilkins M.J."/>
            <person name="Karaoz U."/>
            <person name="Brodie E.L."/>
            <person name="Williams K.H."/>
            <person name="Hubbard S.S."/>
            <person name="Banfield J.F."/>
        </authorList>
    </citation>
    <scope>NUCLEOTIDE SEQUENCE [LARGE SCALE GENOMIC DNA]</scope>
</reference>
<evidence type="ECO:0000313" key="10">
    <source>
        <dbReference type="EMBL" id="OGE80641.1"/>
    </source>
</evidence>
<name>A0A1F5NSI6_9BACT</name>
<evidence type="ECO:0000256" key="3">
    <source>
        <dbReference type="ARBA" id="ARBA00022475"/>
    </source>
</evidence>
<dbReference type="PANTHER" id="PTHR30012:SF0">
    <property type="entry name" value="TYPE II SECRETION SYSTEM PROTEIN F-RELATED"/>
    <property type="match status" value="1"/>
</dbReference>
<keyword evidence="7 8" id="KW-0472">Membrane</keyword>
<accession>A0A1F5NSI6</accession>
<dbReference type="GO" id="GO:0005886">
    <property type="term" value="C:plasma membrane"/>
    <property type="evidence" value="ECO:0007669"/>
    <property type="project" value="UniProtKB-SubCell"/>
</dbReference>
<feature type="transmembrane region" description="Helical" evidence="8">
    <location>
        <begin position="373"/>
        <end position="394"/>
    </location>
</feature>
<dbReference type="FunFam" id="1.20.81.30:FF:000001">
    <property type="entry name" value="Type II secretion system protein F"/>
    <property type="match status" value="2"/>
</dbReference>